<keyword evidence="1" id="KW-1133">Transmembrane helix</keyword>
<dbReference type="AlphaFoldDB" id="A0A085MDL8"/>
<dbReference type="EMBL" id="KL367530">
    <property type="protein sequence ID" value="KFD65893.1"/>
    <property type="molecule type" value="Genomic_DNA"/>
</dbReference>
<sequence length="210" mass="23795">MYRLRSTPMPRLYRLLLVFFVTFLLVGICLTCYGFFYYESELSFTKAARLVGIMTFLVSLGLLIAVFGYQLCSAMLFSVSLSSCMSRSVKSGGTKPEYFLEVSKQPAAHTAIGSVVQWWMDGVSFFNSFKESAFFAFCPSMPFDQKRSLDCELAYQFENVASCYGTAELHLAHTNCEEHEKVVQFGDSKLLSFAVLYRTDRKDVEVDKKG</sequence>
<evidence type="ECO:0000256" key="1">
    <source>
        <dbReference type="SAM" id="Phobius"/>
    </source>
</evidence>
<feature type="transmembrane region" description="Helical" evidence="1">
    <location>
        <begin position="50"/>
        <end position="77"/>
    </location>
</feature>
<keyword evidence="1" id="KW-0472">Membrane</keyword>
<proteinExistence type="predicted"/>
<evidence type="ECO:0000313" key="2">
    <source>
        <dbReference type="EMBL" id="KFD55314.1"/>
    </source>
</evidence>
<protein>
    <submittedName>
        <fullName evidence="2">Uncharacterized protein</fullName>
    </submittedName>
</protein>
<keyword evidence="4" id="KW-1185">Reference proteome</keyword>
<evidence type="ECO:0000313" key="4">
    <source>
        <dbReference type="Proteomes" id="UP000030764"/>
    </source>
</evidence>
<name>A0A085MDL8_9BILA</name>
<organism evidence="2 4">
    <name type="scientific">Trichuris suis</name>
    <name type="common">pig whipworm</name>
    <dbReference type="NCBI Taxonomy" id="68888"/>
    <lineage>
        <taxon>Eukaryota</taxon>
        <taxon>Metazoa</taxon>
        <taxon>Ecdysozoa</taxon>
        <taxon>Nematoda</taxon>
        <taxon>Enoplea</taxon>
        <taxon>Dorylaimia</taxon>
        <taxon>Trichinellida</taxon>
        <taxon>Trichuridae</taxon>
        <taxon>Trichuris</taxon>
    </lineage>
</organism>
<accession>A0A085MDL8</accession>
<keyword evidence="1" id="KW-0812">Transmembrane</keyword>
<dbReference type="EMBL" id="KL363201">
    <property type="protein sequence ID" value="KFD55314.1"/>
    <property type="molecule type" value="Genomic_DNA"/>
</dbReference>
<dbReference type="Proteomes" id="UP000030764">
    <property type="component" value="Unassembled WGS sequence"/>
</dbReference>
<dbReference type="Proteomes" id="UP000030758">
    <property type="component" value="Unassembled WGS sequence"/>
</dbReference>
<evidence type="ECO:0000313" key="3">
    <source>
        <dbReference type="EMBL" id="KFD65893.1"/>
    </source>
</evidence>
<feature type="transmembrane region" description="Helical" evidence="1">
    <location>
        <begin position="12"/>
        <end position="38"/>
    </location>
</feature>
<gene>
    <name evidence="2" type="ORF">M513_03955</name>
    <name evidence="3" type="ORF">M514_03955</name>
</gene>
<reference evidence="2 4" key="1">
    <citation type="journal article" date="2014" name="Nat. Genet.">
        <title>Genome and transcriptome of the porcine whipworm Trichuris suis.</title>
        <authorList>
            <person name="Jex A.R."/>
            <person name="Nejsum P."/>
            <person name="Schwarz E.M."/>
            <person name="Hu L."/>
            <person name="Young N.D."/>
            <person name="Hall R.S."/>
            <person name="Korhonen P.K."/>
            <person name="Liao S."/>
            <person name="Thamsborg S."/>
            <person name="Xia J."/>
            <person name="Xu P."/>
            <person name="Wang S."/>
            <person name="Scheerlinck J.P."/>
            <person name="Hofmann A."/>
            <person name="Sternberg P.W."/>
            <person name="Wang J."/>
            <person name="Gasser R.B."/>
        </authorList>
    </citation>
    <scope>NUCLEOTIDE SEQUENCE [LARGE SCALE GENOMIC DNA]</scope>
    <source>
        <strain evidence="3">DCEP-RM93F</strain>
        <strain evidence="2">DCEP-RM93M</strain>
    </source>
</reference>